<dbReference type="Proteomes" id="UP000240760">
    <property type="component" value="Unassembled WGS sequence"/>
</dbReference>
<accession>A0A2T4BVI1</accession>
<reference evidence="2 3" key="1">
    <citation type="submission" date="2016-07" db="EMBL/GenBank/DDBJ databases">
        <title>Multiple horizontal gene transfer events from other fungi enriched the ability of initially mycotrophic Trichoderma (Ascomycota) to feed on dead plant biomass.</title>
        <authorList>
            <consortium name="DOE Joint Genome Institute"/>
            <person name="Aerts A."/>
            <person name="Atanasova L."/>
            <person name="Chenthamara K."/>
            <person name="Zhang J."/>
            <person name="Grujic M."/>
            <person name="Henrissat B."/>
            <person name="Kuo A."/>
            <person name="Salamov A."/>
            <person name="Lipzen A."/>
            <person name="Labutti K."/>
            <person name="Barry K."/>
            <person name="Miao Y."/>
            <person name="Rahimi M.J."/>
            <person name="Shen Q."/>
            <person name="Grigoriev I.V."/>
            <person name="Kubicek C.P."/>
            <person name="Druzhinina I.S."/>
        </authorList>
    </citation>
    <scope>NUCLEOTIDE SEQUENCE [LARGE SCALE GENOMIC DNA]</scope>
    <source>
        <strain evidence="2 3">ATCC 18648</strain>
    </source>
</reference>
<evidence type="ECO:0000256" key="1">
    <source>
        <dbReference type="SAM" id="MobiDB-lite"/>
    </source>
</evidence>
<evidence type="ECO:0000313" key="3">
    <source>
        <dbReference type="Proteomes" id="UP000240760"/>
    </source>
</evidence>
<evidence type="ECO:0000313" key="2">
    <source>
        <dbReference type="EMBL" id="PTB73321.1"/>
    </source>
</evidence>
<feature type="region of interest" description="Disordered" evidence="1">
    <location>
        <begin position="1"/>
        <end position="30"/>
    </location>
</feature>
<proteinExistence type="predicted"/>
<protein>
    <submittedName>
        <fullName evidence="2">Uncharacterized protein</fullName>
    </submittedName>
</protein>
<dbReference type="AlphaFoldDB" id="A0A2T4BVI1"/>
<keyword evidence="3" id="KW-1185">Reference proteome</keyword>
<organism evidence="2 3">
    <name type="scientific">Trichoderma longibrachiatum ATCC 18648</name>
    <dbReference type="NCBI Taxonomy" id="983965"/>
    <lineage>
        <taxon>Eukaryota</taxon>
        <taxon>Fungi</taxon>
        <taxon>Dikarya</taxon>
        <taxon>Ascomycota</taxon>
        <taxon>Pezizomycotina</taxon>
        <taxon>Sordariomycetes</taxon>
        <taxon>Hypocreomycetidae</taxon>
        <taxon>Hypocreales</taxon>
        <taxon>Hypocreaceae</taxon>
        <taxon>Trichoderma</taxon>
    </lineage>
</organism>
<dbReference type="EMBL" id="KZ679138">
    <property type="protein sequence ID" value="PTB73321.1"/>
    <property type="molecule type" value="Genomic_DNA"/>
</dbReference>
<sequence length="71" mass="7854">MSGQHPGSRVERREISGGSLGVGATGSSMRLQGQRVQWVRWFARALRASVLWALWGRFGSPTEHSMELRGS</sequence>
<name>A0A2T4BVI1_TRILO</name>
<gene>
    <name evidence="2" type="ORF">M440DRAFT_1404339</name>
</gene>